<sequence length="232" mass="26593">MTTQRDYDEHDYDYEHCDRVRRAATGIAMAATPIDEAFSDIGQAMFRFDPDRVSETAANLIRDFTTHVSEIIVHFADLHDEWHSKPDGEFDMFEIREIGPKPWSAESISRPDFPTTDHWQKLPRDGVRKKSFVLYANTYHCIDHLNACSKTLNEYVSLVAQSYDVEPPHTVLQSFAETVAHLVQVAVATAVLWIQRVFDDNRKIARRLTGGPPPFVWGKPTVADTFAISRRR</sequence>
<organism evidence="1 2">
    <name type="scientific">Rhodococcoides kyotonense</name>
    <dbReference type="NCBI Taxonomy" id="398843"/>
    <lineage>
        <taxon>Bacteria</taxon>
        <taxon>Bacillati</taxon>
        <taxon>Actinomycetota</taxon>
        <taxon>Actinomycetes</taxon>
        <taxon>Mycobacteriales</taxon>
        <taxon>Nocardiaceae</taxon>
        <taxon>Rhodococcoides</taxon>
    </lineage>
</organism>
<proteinExistence type="predicted"/>
<dbReference type="RefSeq" id="WP_068427138.1">
    <property type="nucleotide sequence ID" value="NZ_LVHI01000017.1"/>
</dbReference>
<protein>
    <submittedName>
        <fullName evidence="1">Uncharacterized protein</fullName>
    </submittedName>
</protein>
<dbReference type="Proteomes" id="UP000077519">
    <property type="component" value="Unassembled WGS sequence"/>
</dbReference>
<evidence type="ECO:0000313" key="2">
    <source>
        <dbReference type="Proteomes" id="UP000077519"/>
    </source>
</evidence>
<comment type="caution">
    <text evidence="1">The sequence shown here is derived from an EMBL/GenBank/DDBJ whole genome shotgun (WGS) entry which is preliminary data.</text>
</comment>
<dbReference type="EMBL" id="LVHI01000017">
    <property type="protein sequence ID" value="OAK53609.1"/>
    <property type="molecule type" value="Genomic_DNA"/>
</dbReference>
<keyword evidence="2" id="KW-1185">Reference proteome</keyword>
<evidence type="ECO:0000313" key="1">
    <source>
        <dbReference type="EMBL" id="OAK53609.1"/>
    </source>
</evidence>
<accession>A0A177YEI3</accession>
<gene>
    <name evidence="1" type="ORF">A3K89_22855</name>
</gene>
<reference evidence="1 2" key="1">
    <citation type="submission" date="2016-03" db="EMBL/GenBank/DDBJ databases">
        <title>Genome sequence of Rhodococcus kyotonensis KB10.</title>
        <authorList>
            <person name="Jeong H."/>
            <person name="Hong C.E."/>
            <person name="Jo S.H."/>
            <person name="Park J.M."/>
        </authorList>
    </citation>
    <scope>NUCLEOTIDE SEQUENCE [LARGE SCALE GENOMIC DNA]</scope>
    <source>
        <strain evidence="1 2">KB10</strain>
    </source>
</reference>
<dbReference type="AlphaFoldDB" id="A0A177YEI3"/>
<name>A0A177YEI3_9NOCA</name>